<protein>
    <submittedName>
        <fullName evidence="1">Uncharacterized protein</fullName>
    </submittedName>
</protein>
<dbReference type="Gene3D" id="3.40.50.11350">
    <property type="match status" value="1"/>
</dbReference>
<dbReference type="EMBL" id="JARKIF010000019">
    <property type="protein sequence ID" value="KAJ7618484.1"/>
    <property type="molecule type" value="Genomic_DNA"/>
</dbReference>
<keyword evidence="2" id="KW-1185">Reference proteome</keyword>
<proteinExistence type="predicted"/>
<reference evidence="1" key="1">
    <citation type="submission" date="2023-03" db="EMBL/GenBank/DDBJ databases">
        <title>Massive genome expansion in bonnet fungi (Mycena s.s.) driven by repeated elements and novel gene families across ecological guilds.</title>
        <authorList>
            <consortium name="Lawrence Berkeley National Laboratory"/>
            <person name="Harder C.B."/>
            <person name="Miyauchi S."/>
            <person name="Viragh M."/>
            <person name="Kuo A."/>
            <person name="Thoen E."/>
            <person name="Andreopoulos B."/>
            <person name="Lu D."/>
            <person name="Skrede I."/>
            <person name="Drula E."/>
            <person name="Henrissat B."/>
            <person name="Morin E."/>
            <person name="Kohler A."/>
            <person name="Barry K."/>
            <person name="LaButti K."/>
            <person name="Morin E."/>
            <person name="Salamov A."/>
            <person name="Lipzen A."/>
            <person name="Mereny Z."/>
            <person name="Hegedus B."/>
            <person name="Baldrian P."/>
            <person name="Stursova M."/>
            <person name="Weitz H."/>
            <person name="Taylor A."/>
            <person name="Grigoriev I.V."/>
            <person name="Nagy L.G."/>
            <person name="Martin F."/>
            <person name="Kauserud H."/>
        </authorList>
    </citation>
    <scope>NUCLEOTIDE SEQUENCE</scope>
    <source>
        <strain evidence="1">9284</strain>
    </source>
</reference>
<sequence length="347" mass="38127">MIFNAYLAYASKRSYVFDNYTWYREGPDTFVDSDGTTRHARMPLSAFISGPMIGGAMPNKDVPRAVSREHYLSVCPESNRTVIDTSSIQTGDVADIVAQWVKTLDAIDSPCVELASDSPVLFNFNVTGTLGVLDVFPALAESPILADLGWSPLVLQNFANNSDFFGPSSALQSGGLVTTHSPLYGLLVLHVRRGDFDSFCNNIVAKYNLTYNGFNSFPALPDRYTPPDHPGSHTTAEDALRHCHPSIPEIMKRVLAVVDASPYPNRLTRVYVMTNAKHPWLADLVTALRAARTWSVGTSKYVSQAVDMHAAQRAEVFIGNGFSSLTSNVVMLRMANEALDPSNTHFW</sequence>
<organism evidence="1 2">
    <name type="scientific">Roridomyces roridus</name>
    <dbReference type="NCBI Taxonomy" id="1738132"/>
    <lineage>
        <taxon>Eukaryota</taxon>
        <taxon>Fungi</taxon>
        <taxon>Dikarya</taxon>
        <taxon>Basidiomycota</taxon>
        <taxon>Agaricomycotina</taxon>
        <taxon>Agaricomycetes</taxon>
        <taxon>Agaricomycetidae</taxon>
        <taxon>Agaricales</taxon>
        <taxon>Marasmiineae</taxon>
        <taxon>Mycenaceae</taxon>
        <taxon>Roridomyces</taxon>
    </lineage>
</organism>
<evidence type="ECO:0000313" key="1">
    <source>
        <dbReference type="EMBL" id="KAJ7618484.1"/>
    </source>
</evidence>
<dbReference type="Proteomes" id="UP001221142">
    <property type="component" value="Unassembled WGS sequence"/>
</dbReference>
<evidence type="ECO:0000313" key="2">
    <source>
        <dbReference type="Proteomes" id="UP001221142"/>
    </source>
</evidence>
<comment type="caution">
    <text evidence="1">The sequence shown here is derived from an EMBL/GenBank/DDBJ whole genome shotgun (WGS) entry which is preliminary data.</text>
</comment>
<dbReference type="CDD" id="cd11296">
    <property type="entry name" value="O-FucT_like"/>
    <property type="match status" value="1"/>
</dbReference>
<gene>
    <name evidence="1" type="ORF">FB45DRAFT_981153</name>
</gene>
<dbReference type="AlphaFoldDB" id="A0AAD7FE11"/>
<accession>A0AAD7FE11</accession>
<name>A0AAD7FE11_9AGAR</name>